<gene>
    <name evidence="1" type="ORF">PFLG_01683</name>
</gene>
<evidence type="ECO:0000313" key="1">
    <source>
        <dbReference type="EMBL" id="KNC37069.1"/>
    </source>
</evidence>
<dbReference type="Proteomes" id="UP000054566">
    <property type="component" value="Unassembled WGS sequence"/>
</dbReference>
<name>A0A0L0D078_PLAFA</name>
<proteinExistence type="predicted"/>
<protein>
    <submittedName>
        <fullName evidence="1">Uncharacterized protein</fullName>
    </submittedName>
</protein>
<organism evidence="1 2">
    <name type="scientific">Plasmodium falciparum RAJ116</name>
    <dbReference type="NCBI Taxonomy" id="580058"/>
    <lineage>
        <taxon>Eukaryota</taxon>
        <taxon>Sar</taxon>
        <taxon>Alveolata</taxon>
        <taxon>Apicomplexa</taxon>
        <taxon>Aconoidasida</taxon>
        <taxon>Haemosporida</taxon>
        <taxon>Plasmodiidae</taxon>
        <taxon>Plasmodium</taxon>
        <taxon>Plasmodium (Laverania)</taxon>
    </lineage>
</organism>
<dbReference type="OrthoDB" id="2017782at2759"/>
<dbReference type="EMBL" id="GG664373">
    <property type="protein sequence ID" value="KNC37069.1"/>
    <property type="molecule type" value="Genomic_DNA"/>
</dbReference>
<dbReference type="AlphaFoldDB" id="A0A0L0D078"/>
<accession>A0A0L0D078</accession>
<evidence type="ECO:0000313" key="2">
    <source>
        <dbReference type="Proteomes" id="UP000054566"/>
    </source>
</evidence>
<reference evidence="2" key="1">
    <citation type="submission" date="2015-07" db="EMBL/GenBank/DDBJ databases">
        <title>Annotation of Plasmodium falciparum RAJ116.</title>
        <authorList>
            <consortium name="The Broad Institute Genome Sequencing Platform"/>
            <person name="Volkman S.K."/>
            <person name="Neafsey D.E."/>
            <person name="Dash A.P."/>
            <person name="Chitnis C.E."/>
            <person name="Hartl D.L."/>
            <person name="Young S.K."/>
            <person name="Zeng Q."/>
            <person name="Koehrsen M."/>
            <person name="Alvarado L."/>
            <person name="Berlin A."/>
            <person name="Borenstein D."/>
            <person name="Chapman S.B."/>
            <person name="Chen Z."/>
            <person name="Engels R."/>
            <person name="Freedman E."/>
            <person name="Gellesch M."/>
            <person name="Goldberg J."/>
            <person name="Griggs A."/>
            <person name="Gujja S."/>
            <person name="Heilman E.R."/>
            <person name="Heiman D.I."/>
            <person name="Howarth C."/>
            <person name="Jen D."/>
            <person name="Larson L."/>
            <person name="Mehta T."/>
            <person name="Neiman D."/>
            <person name="Park D."/>
            <person name="Pearson M."/>
            <person name="Roberts A."/>
            <person name="Saif S."/>
            <person name="Shea T."/>
            <person name="Shenoy N."/>
            <person name="Sisk P."/>
            <person name="Stolte C."/>
            <person name="Sykes S."/>
            <person name="Walk T."/>
            <person name="White J."/>
            <person name="Yandava C."/>
            <person name="Haas B."/>
            <person name="Henn M.R."/>
            <person name="Nusbaum C."/>
            <person name="Birren B."/>
        </authorList>
    </citation>
    <scope>NUCLEOTIDE SEQUENCE [LARGE SCALE GENOMIC DNA]</scope>
    <source>
        <strain evidence="2">RAJ116</strain>
    </source>
</reference>
<sequence length="106" mass="12844">MKKIISSLCDIHQAIKILLLLLEKHVEYIKKDNRTELEDKDINKMFESIDIQTFKNIEGIYMKTHKLLIRLLFRYASYSYINPKYFKVFSLNEVKNKNIYIRKINK</sequence>
<reference evidence="2" key="2">
    <citation type="submission" date="2015-07" db="EMBL/GenBank/DDBJ databases">
        <title>The genome sequence of Plasmodium falciparum RAJ116.</title>
        <authorList>
            <consortium name="The Broad Institute Genome Sequencing Platform"/>
            <person name="Volkman S.K."/>
            <person name="Neafsey D.E."/>
            <person name="Dash A.P."/>
            <person name="Chitnis C.E."/>
            <person name="Hartl D.L."/>
            <person name="Young S.K."/>
            <person name="Kodira C.D."/>
            <person name="Zeng Q."/>
            <person name="Koehrsen M."/>
            <person name="Godfrey P."/>
            <person name="Alvarado L."/>
            <person name="Berlin A."/>
            <person name="Borenstein D."/>
            <person name="Chen Z."/>
            <person name="Engels R."/>
            <person name="Freedman E."/>
            <person name="Gellesch M."/>
            <person name="Goldberg J."/>
            <person name="Griggs A."/>
            <person name="Gujja S."/>
            <person name="Heiman D."/>
            <person name="Hepburn T."/>
            <person name="Howarth C."/>
            <person name="Jen D."/>
            <person name="Larson L."/>
            <person name="Lewis B."/>
            <person name="Mehta T."/>
            <person name="Park D."/>
            <person name="Pearson M."/>
            <person name="Roberts A."/>
            <person name="Saif S."/>
            <person name="Shea T."/>
            <person name="Shenoy N."/>
            <person name="Sisk P."/>
            <person name="Stolte C."/>
            <person name="Sykes S."/>
            <person name="Walk T."/>
            <person name="White J."/>
            <person name="Yandava C."/>
            <person name="Wirth D.F."/>
            <person name="Nusbaum C."/>
            <person name="Birren B."/>
        </authorList>
    </citation>
    <scope>NUCLEOTIDE SEQUENCE [LARGE SCALE GENOMIC DNA]</scope>
    <source>
        <strain evidence="2">RAJ116</strain>
    </source>
</reference>